<keyword evidence="3" id="KW-1185">Reference proteome</keyword>
<accession>A0AAF0YB55</accession>
<dbReference type="RefSeq" id="XP_062627458.1">
    <property type="nucleotide sequence ID" value="XM_062771474.1"/>
</dbReference>
<feature type="compositionally biased region" description="Acidic residues" evidence="1">
    <location>
        <begin position="119"/>
        <end position="149"/>
    </location>
</feature>
<sequence>MPDRKAKEIAVAEAAKKAAKQPATKQAEPQQTYRVISDAPRPVLRHRLRAESHEDEVVGRYASYNKARAKVAKYLVDQYGRDYFDEYTESEEGDVSGDYEIYALCPEGEEMWVFVEAEGPLDDSSSESEPADEDDNAEDDEGSDALEDL</sequence>
<feature type="compositionally biased region" description="Basic and acidic residues" evidence="1">
    <location>
        <begin position="1"/>
        <end position="16"/>
    </location>
</feature>
<dbReference type="Proteomes" id="UP000827549">
    <property type="component" value="Chromosome 3"/>
</dbReference>
<feature type="compositionally biased region" description="Low complexity" evidence="1">
    <location>
        <begin position="20"/>
        <end position="31"/>
    </location>
</feature>
<evidence type="ECO:0000313" key="2">
    <source>
        <dbReference type="EMBL" id="WOO81426.1"/>
    </source>
</evidence>
<reference evidence="2" key="1">
    <citation type="submission" date="2023-10" db="EMBL/GenBank/DDBJ databases">
        <authorList>
            <person name="Noh H."/>
        </authorList>
    </citation>
    <scope>NUCLEOTIDE SEQUENCE</scope>
    <source>
        <strain evidence="2">DUCC4014</strain>
    </source>
</reference>
<feature type="region of interest" description="Disordered" evidence="1">
    <location>
        <begin position="116"/>
        <end position="149"/>
    </location>
</feature>
<name>A0AAF0YB55_9TREE</name>
<evidence type="ECO:0000313" key="3">
    <source>
        <dbReference type="Proteomes" id="UP000827549"/>
    </source>
</evidence>
<gene>
    <name evidence="2" type="ORF">LOC62_03G004949</name>
</gene>
<dbReference type="EMBL" id="CP086716">
    <property type="protein sequence ID" value="WOO81426.1"/>
    <property type="molecule type" value="Genomic_DNA"/>
</dbReference>
<dbReference type="GeneID" id="87808180"/>
<proteinExistence type="predicted"/>
<protein>
    <submittedName>
        <fullName evidence="2">Uncharacterized protein</fullName>
    </submittedName>
</protein>
<organism evidence="2 3">
    <name type="scientific">Vanrija pseudolonga</name>
    <dbReference type="NCBI Taxonomy" id="143232"/>
    <lineage>
        <taxon>Eukaryota</taxon>
        <taxon>Fungi</taxon>
        <taxon>Dikarya</taxon>
        <taxon>Basidiomycota</taxon>
        <taxon>Agaricomycotina</taxon>
        <taxon>Tremellomycetes</taxon>
        <taxon>Trichosporonales</taxon>
        <taxon>Trichosporonaceae</taxon>
        <taxon>Vanrija</taxon>
    </lineage>
</organism>
<dbReference type="AlphaFoldDB" id="A0AAF0YB55"/>
<feature type="region of interest" description="Disordered" evidence="1">
    <location>
        <begin position="1"/>
        <end position="31"/>
    </location>
</feature>
<evidence type="ECO:0000256" key="1">
    <source>
        <dbReference type="SAM" id="MobiDB-lite"/>
    </source>
</evidence>